<accession>A0A8H5Z3D6</accession>
<feature type="signal peptide" evidence="2">
    <location>
        <begin position="1"/>
        <end position="23"/>
    </location>
</feature>
<keyword evidence="1" id="KW-0812">Transmembrane</keyword>
<keyword evidence="1" id="KW-1133">Transmembrane helix</keyword>
<dbReference type="AlphaFoldDB" id="A0A8H5Z3D6"/>
<reference evidence="3 4" key="1">
    <citation type="submission" date="2020-05" db="EMBL/GenBank/DDBJ databases">
        <title>Identification and distribution of gene clusters putatively required for synthesis of sphingolipid metabolism inhibitors in phylogenetically diverse species of the filamentous fungus Fusarium.</title>
        <authorList>
            <person name="Kim H.-S."/>
            <person name="Busman M."/>
            <person name="Brown D.W."/>
            <person name="Divon H."/>
            <person name="Uhlig S."/>
            <person name="Proctor R.H."/>
        </authorList>
    </citation>
    <scope>NUCLEOTIDE SEQUENCE [LARGE SCALE GENOMIC DNA]</scope>
    <source>
        <strain evidence="3 4">NRRL 66235</strain>
    </source>
</reference>
<organism evidence="3 4">
    <name type="scientific">Fusarium mundagurra</name>
    <dbReference type="NCBI Taxonomy" id="1567541"/>
    <lineage>
        <taxon>Eukaryota</taxon>
        <taxon>Fungi</taxon>
        <taxon>Dikarya</taxon>
        <taxon>Ascomycota</taxon>
        <taxon>Pezizomycotina</taxon>
        <taxon>Sordariomycetes</taxon>
        <taxon>Hypocreomycetidae</taxon>
        <taxon>Hypocreales</taxon>
        <taxon>Nectriaceae</taxon>
        <taxon>Fusarium</taxon>
        <taxon>Fusarium fujikuroi species complex</taxon>
    </lineage>
</organism>
<keyword evidence="1" id="KW-0472">Membrane</keyword>
<dbReference type="Proteomes" id="UP000544331">
    <property type="component" value="Unassembled WGS sequence"/>
</dbReference>
<keyword evidence="2" id="KW-0732">Signal</keyword>
<name>A0A8H5Z3D6_9HYPO</name>
<evidence type="ECO:0000256" key="2">
    <source>
        <dbReference type="SAM" id="SignalP"/>
    </source>
</evidence>
<feature type="transmembrane region" description="Helical" evidence="1">
    <location>
        <begin position="493"/>
        <end position="512"/>
    </location>
</feature>
<protein>
    <submittedName>
        <fullName evidence="3">Uncharacterized protein</fullName>
    </submittedName>
</protein>
<keyword evidence="4" id="KW-1185">Reference proteome</keyword>
<dbReference type="EMBL" id="JAAOAN010000065">
    <property type="protein sequence ID" value="KAF5723489.1"/>
    <property type="molecule type" value="Genomic_DNA"/>
</dbReference>
<feature type="chain" id="PRO_5034840606" evidence="2">
    <location>
        <begin position="24"/>
        <end position="593"/>
    </location>
</feature>
<proteinExistence type="predicted"/>
<evidence type="ECO:0000313" key="3">
    <source>
        <dbReference type="EMBL" id="KAF5723489.1"/>
    </source>
</evidence>
<gene>
    <name evidence="3" type="ORF">FMUND_1813</name>
</gene>
<feature type="transmembrane region" description="Helical" evidence="1">
    <location>
        <begin position="66"/>
        <end position="87"/>
    </location>
</feature>
<sequence>MMHLPAVTITLTLLSLYIAKIRWDNPSSESLNALQFAAKAHEVAILMSLGDILLYRICYGLSRQDVGVPLGFLSSAFYLSAPLRYLISRQLWSPTFRSGNNTKYQRVTGVMVVFVSILCMGASPLSAIAMIPRLDWWKDDMFNPFDNDNSKDYRPVIKLIPAVEYRTRFDGKSGPFISNNVPASFDPQERLINAAIVEIGPKAEFANCSYTNYEDDYAPISLKVGPKLISGTHPLSHVALGLKNASMNDFGEASGIRWLTASHQQALGSGSGIAWKQPLVTVECKFSSGIDDYTVGYSFASLNKTVRLSVNSSTALAELSDRSAADYRHPNLRTSKGLPISADILFGTTEGWGAEYTLCVILASWSEADTWIESPFSYNSLFKLKRPISNITEDSHRDLIHMDNKWMEGISSFSNKSFLTSIADWCEDRDNTLCFETMLTFHITDALAQAGNNNTWPEYFSDAKQSDTAAQDAIRYTRYYYTHAYRFGSSRGILLAFTFLLLHVLMVLVHLVENILSKDAWHGCDWDNFGDMLVLALASKLPDGTSDLTQQSSKFELWRKIATVARDGDEGHCQIRLGEAKGYQRANEEEVGA</sequence>
<feature type="transmembrane region" description="Helical" evidence="1">
    <location>
        <begin position="107"/>
        <end position="131"/>
    </location>
</feature>
<comment type="caution">
    <text evidence="3">The sequence shown here is derived from an EMBL/GenBank/DDBJ whole genome shotgun (WGS) entry which is preliminary data.</text>
</comment>
<evidence type="ECO:0000313" key="4">
    <source>
        <dbReference type="Proteomes" id="UP000544331"/>
    </source>
</evidence>
<evidence type="ECO:0000256" key="1">
    <source>
        <dbReference type="SAM" id="Phobius"/>
    </source>
</evidence>
<dbReference type="OrthoDB" id="5342924at2759"/>